<sequence length="910" mass="98742">MKNMTFRKSLTAAAVAASLGFPALAIAQDAQTDVNAEEEVERIQVTGSRISRTDMETSSPVSVFDSEDILNSGVGTVSEFLRYTTVSGPGGNTESASLTQVAGSGSVDAKGFGSSYTLVLLNGRRLPVNAIASDFVDLNQIPLAAVERIEYLGDGASAIYGSDAVAGVVNVITKKDFQGADFNVSYGAGTEHGDGDEVNAQLVVGTQSADTSILFALDYWERRPIKASDREIGSTAYLPNVPNGDGRSPYGLPGWYEVYRDNNGDFLFDQPDEYYNLFADEACPERDIVGGSGGDEYCYYDFAPLYQIQPASDRQSIYTTINHKLTADLNAYGEFRYSRAYTKTSNAPAPGFINVAGSPYALDFLQNNLPQEALDTLLTTNGAGDTVIRDDVAFGMGRRWVDFPNRQKDNTNTTFSGIVGLNGYWGSYDWDFHVGHTKLVNRQIGAGGQLLLAGVEGAIADGGINPFEFNDFSDREGQELLNSLQASTHRTGESTQSFAGFTIGGVTGVELPGGNLGFAAGVDWRRESFTDRSDPATSDGQVIGGAGSNGEGARSVNAFYTEVAAPLFDGFELKGALRRDRIDWTGGDASKTTYQLGATYNINESYMVRASYGTGFKAPDLHQLFLGQSFGVTEAVDFTYCENVGIPADECPSRQLNSRSGGNTELEPEESKSWNVGLVAQPFENFDLTVDYWSLEVENIVGTLGIQEIINNEEQYPELVNRVNGRLFGVGDEAYILTNLQNLTEESAKGVSIDMNYLQEFGDFGVINWGLRADTQLEHLRQSSATQPLCDDIGTTSEPEWKANLSADWQNGAHSAGAHVRYLGTTDDYVGGRVSGSCGFQNDAIPVDSYTELDVYYGFQFAENQSIKVGLRNLTDENPPISTLGGWPFYDQGLYSNIGRFMYARYSVQF</sequence>
<protein>
    <submittedName>
        <fullName evidence="14">TonB-dependent receptor</fullName>
    </submittedName>
</protein>
<evidence type="ECO:0000313" key="14">
    <source>
        <dbReference type="EMBL" id="MCP1339975.1"/>
    </source>
</evidence>
<gene>
    <name evidence="14" type="ORF">NJR55_10285</name>
</gene>
<evidence type="ECO:0000256" key="8">
    <source>
        <dbReference type="PROSITE-ProRule" id="PRU01360"/>
    </source>
</evidence>
<keyword evidence="7 8" id="KW-0998">Cell outer membrane</keyword>
<feature type="compositionally biased region" description="Polar residues" evidence="10">
    <location>
        <begin position="654"/>
        <end position="663"/>
    </location>
</feature>
<dbReference type="Pfam" id="PF00593">
    <property type="entry name" value="TonB_dep_Rec_b-barrel"/>
    <property type="match status" value="1"/>
</dbReference>
<dbReference type="InterPro" id="IPR036942">
    <property type="entry name" value="Beta-barrel_TonB_sf"/>
</dbReference>
<evidence type="ECO:0000256" key="10">
    <source>
        <dbReference type="SAM" id="MobiDB-lite"/>
    </source>
</evidence>
<keyword evidence="5 9" id="KW-0798">TonB box</keyword>
<dbReference type="InterPro" id="IPR012910">
    <property type="entry name" value="Plug_dom"/>
</dbReference>
<proteinExistence type="inferred from homology"/>
<dbReference type="Proteomes" id="UP001139474">
    <property type="component" value="Unassembled WGS sequence"/>
</dbReference>
<evidence type="ECO:0000256" key="11">
    <source>
        <dbReference type="SAM" id="SignalP"/>
    </source>
</evidence>
<keyword evidence="14" id="KW-0675">Receptor</keyword>
<dbReference type="Gene3D" id="2.170.130.10">
    <property type="entry name" value="TonB-dependent receptor, plug domain"/>
    <property type="match status" value="1"/>
</dbReference>
<dbReference type="GO" id="GO:0009279">
    <property type="term" value="C:cell outer membrane"/>
    <property type="evidence" value="ECO:0007669"/>
    <property type="project" value="UniProtKB-SubCell"/>
</dbReference>
<evidence type="ECO:0000256" key="4">
    <source>
        <dbReference type="ARBA" id="ARBA00022692"/>
    </source>
</evidence>
<comment type="subcellular location">
    <subcellularLocation>
        <location evidence="1 8">Cell outer membrane</location>
        <topology evidence="1 8">Multi-pass membrane protein</topology>
    </subcellularLocation>
</comment>
<evidence type="ECO:0000256" key="1">
    <source>
        <dbReference type="ARBA" id="ARBA00004571"/>
    </source>
</evidence>
<feature type="chain" id="PRO_5040943609" evidence="11">
    <location>
        <begin position="28"/>
        <end position="910"/>
    </location>
</feature>
<keyword evidence="11" id="KW-0732">Signal</keyword>
<evidence type="ECO:0000256" key="6">
    <source>
        <dbReference type="ARBA" id="ARBA00023136"/>
    </source>
</evidence>
<keyword evidence="6 8" id="KW-0472">Membrane</keyword>
<evidence type="ECO:0000256" key="2">
    <source>
        <dbReference type="ARBA" id="ARBA00022448"/>
    </source>
</evidence>
<evidence type="ECO:0000256" key="5">
    <source>
        <dbReference type="ARBA" id="ARBA00023077"/>
    </source>
</evidence>
<keyword evidence="2 8" id="KW-0813">Transport</keyword>
<comment type="caution">
    <text evidence="14">The sequence shown here is derived from an EMBL/GenBank/DDBJ whole genome shotgun (WGS) entry which is preliminary data.</text>
</comment>
<keyword evidence="15" id="KW-1185">Reference proteome</keyword>
<dbReference type="InterPro" id="IPR037066">
    <property type="entry name" value="Plug_dom_sf"/>
</dbReference>
<name>A0A9X2JTJ5_9GAMM</name>
<evidence type="ECO:0000259" key="12">
    <source>
        <dbReference type="Pfam" id="PF00593"/>
    </source>
</evidence>
<dbReference type="AlphaFoldDB" id="A0A9X2JTJ5"/>
<dbReference type="PROSITE" id="PS52016">
    <property type="entry name" value="TONB_DEPENDENT_REC_3"/>
    <property type="match status" value="1"/>
</dbReference>
<keyword evidence="4 8" id="KW-0812">Transmembrane</keyword>
<evidence type="ECO:0000313" key="15">
    <source>
        <dbReference type="Proteomes" id="UP001139474"/>
    </source>
</evidence>
<feature type="region of interest" description="Disordered" evidence="10">
    <location>
        <begin position="652"/>
        <end position="671"/>
    </location>
</feature>
<dbReference type="RefSeq" id="WP_253619849.1">
    <property type="nucleotide sequence ID" value="NZ_JAMZDE010000007.1"/>
</dbReference>
<dbReference type="EMBL" id="JAMZDE010000007">
    <property type="protein sequence ID" value="MCP1339975.1"/>
    <property type="molecule type" value="Genomic_DNA"/>
</dbReference>
<accession>A0A9X2JTJ5</accession>
<dbReference type="PANTHER" id="PTHR47234:SF2">
    <property type="entry name" value="TONB-DEPENDENT RECEPTOR"/>
    <property type="match status" value="1"/>
</dbReference>
<feature type="domain" description="TonB-dependent receptor plug" evidence="13">
    <location>
        <begin position="55"/>
        <end position="168"/>
    </location>
</feature>
<evidence type="ECO:0000256" key="3">
    <source>
        <dbReference type="ARBA" id="ARBA00022452"/>
    </source>
</evidence>
<evidence type="ECO:0000256" key="9">
    <source>
        <dbReference type="RuleBase" id="RU003357"/>
    </source>
</evidence>
<reference evidence="14" key="1">
    <citation type="submission" date="2022-06" db="EMBL/GenBank/DDBJ databases">
        <title>Idiomarina rhizosphaerae M1R2S28.</title>
        <authorList>
            <person name="Sun J.-Q."/>
            <person name="Li L.-F."/>
        </authorList>
    </citation>
    <scope>NUCLEOTIDE SEQUENCE</scope>
    <source>
        <strain evidence="14">M1R2S28</strain>
    </source>
</reference>
<dbReference type="Gene3D" id="2.40.170.20">
    <property type="entry name" value="TonB-dependent receptor, beta-barrel domain"/>
    <property type="match status" value="1"/>
</dbReference>
<keyword evidence="3 8" id="KW-1134">Transmembrane beta strand</keyword>
<dbReference type="Pfam" id="PF07715">
    <property type="entry name" value="Plug"/>
    <property type="match status" value="1"/>
</dbReference>
<organism evidence="14 15">
    <name type="scientific">Idiomarina rhizosphaerae</name>
    <dbReference type="NCBI Taxonomy" id="2961572"/>
    <lineage>
        <taxon>Bacteria</taxon>
        <taxon>Pseudomonadati</taxon>
        <taxon>Pseudomonadota</taxon>
        <taxon>Gammaproteobacteria</taxon>
        <taxon>Alteromonadales</taxon>
        <taxon>Idiomarinaceae</taxon>
        <taxon>Idiomarina</taxon>
    </lineage>
</organism>
<dbReference type="PANTHER" id="PTHR47234">
    <property type="match status" value="1"/>
</dbReference>
<dbReference type="SUPFAM" id="SSF56935">
    <property type="entry name" value="Porins"/>
    <property type="match status" value="1"/>
</dbReference>
<feature type="domain" description="TonB-dependent receptor-like beta-barrel" evidence="12">
    <location>
        <begin position="388"/>
        <end position="874"/>
    </location>
</feature>
<evidence type="ECO:0000256" key="7">
    <source>
        <dbReference type="ARBA" id="ARBA00023237"/>
    </source>
</evidence>
<dbReference type="InterPro" id="IPR000531">
    <property type="entry name" value="Beta-barrel_TonB"/>
</dbReference>
<dbReference type="InterPro" id="IPR039426">
    <property type="entry name" value="TonB-dep_rcpt-like"/>
</dbReference>
<comment type="similarity">
    <text evidence="8 9">Belongs to the TonB-dependent receptor family.</text>
</comment>
<evidence type="ECO:0000259" key="13">
    <source>
        <dbReference type="Pfam" id="PF07715"/>
    </source>
</evidence>
<feature type="signal peptide" evidence="11">
    <location>
        <begin position="1"/>
        <end position="27"/>
    </location>
</feature>